<dbReference type="PANTHER" id="PTHR43806:SF11">
    <property type="entry name" value="CEREVISIN-RELATED"/>
    <property type="match status" value="1"/>
</dbReference>
<dbReference type="Gene3D" id="3.40.50.200">
    <property type="entry name" value="Peptidase S8/S53 domain"/>
    <property type="match status" value="1"/>
</dbReference>
<dbReference type="PRINTS" id="PR00723">
    <property type="entry name" value="SUBTILISIN"/>
</dbReference>
<protein>
    <submittedName>
        <fullName evidence="7">S8/S53 family peptidase</fullName>
    </submittedName>
</protein>
<dbReference type="AlphaFoldDB" id="A0AAP2DX85"/>
<evidence type="ECO:0000256" key="2">
    <source>
        <dbReference type="ARBA" id="ARBA00022670"/>
    </source>
</evidence>
<name>A0AAP2DX85_9BACT</name>
<dbReference type="GO" id="GO:0004252">
    <property type="term" value="F:serine-type endopeptidase activity"/>
    <property type="evidence" value="ECO:0007669"/>
    <property type="project" value="UniProtKB-UniRule"/>
</dbReference>
<dbReference type="InterPro" id="IPR000209">
    <property type="entry name" value="Peptidase_S8/S53_dom"/>
</dbReference>
<reference evidence="7 8" key="1">
    <citation type="submission" date="2021-05" db="EMBL/GenBank/DDBJ databases">
        <title>A Polyphasic approach of four new species of the genus Ohtaekwangia: Ohtaekwangia histidinii sp. nov., Ohtaekwangia cretensis sp. nov., Ohtaekwangia indiensis sp. nov., Ohtaekwangia reichenbachii sp. nov. from diverse environment.</title>
        <authorList>
            <person name="Octaviana S."/>
        </authorList>
    </citation>
    <scope>NUCLEOTIDE SEQUENCE [LARGE SCALE GENOMIC DNA]</scope>
    <source>
        <strain evidence="7 8">PWU5</strain>
    </source>
</reference>
<evidence type="ECO:0000256" key="4">
    <source>
        <dbReference type="ARBA" id="ARBA00022825"/>
    </source>
</evidence>
<organism evidence="7 8">
    <name type="scientific">Dawidia cretensis</name>
    <dbReference type="NCBI Taxonomy" id="2782350"/>
    <lineage>
        <taxon>Bacteria</taxon>
        <taxon>Pseudomonadati</taxon>
        <taxon>Bacteroidota</taxon>
        <taxon>Cytophagia</taxon>
        <taxon>Cytophagales</taxon>
        <taxon>Chryseotaleaceae</taxon>
        <taxon>Dawidia</taxon>
    </lineage>
</organism>
<dbReference type="PANTHER" id="PTHR43806">
    <property type="entry name" value="PEPTIDASE S8"/>
    <property type="match status" value="1"/>
</dbReference>
<evidence type="ECO:0000313" key="7">
    <source>
        <dbReference type="EMBL" id="MBT1709295.1"/>
    </source>
</evidence>
<keyword evidence="2 5" id="KW-0645">Protease</keyword>
<dbReference type="GO" id="GO:0006508">
    <property type="term" value="P:proteolysis"/>
    <property type="evidence" value="ECO:0007669"/>
    <property type="project" value="UniProtKB-KW"/>
</dbReference>
<evidence type="ECO:0000256" key="1">
    <source>
        <dbReference type="ARBA" id="ARBA00011073"/>
    </source>
</evidence>
<gene>
    <name evidence="7" type="ORF">KK062_13715</name>
</gene>
<dbReference type="InterPro" id="IPR036852">
    <property type="entry name" value="Peptidase_S8/S53_dom_sf"/>
</dbReference>
<comment type="similarity">
    <text evidence="1 5">Belongs to the peptidase S8 family.</text>
</comment>
<evidence type="ECO:0000256" key="3">
    <source>
        <dbReference type="ARBA" id="ARBA00022801"/>
    </source>
</evidence>
<comment type="caution">
    <text evidence="7">The sequence shown here is derived from an EMBL/GenBank/DDBJ whole genome shotgun (WGS) entry which is preliminary data.</text>
</comment>
<feature type="active site" description="Charge relay system" evidence="5">
    <location>
        <position position="113"/>
    </location>
</feature>
<dbReference type="RefSeq" id="WP_254084874.1">
    <property type="nucleotide sequence ID" value="NZ_JAHESE010000012.1"/>
</dbReference>
<dbReference type="InterPro" id="IPR023828">
    <property type="entry name" value="Peptidase_S8_Ser-AS"/>
</dbReference>
<dbReference type="Pfam" id="PF00082">
    <property type="entry name" value="Peptidase_S8"/>
    <property type="match status" value="1"/>
</dbReference>
<dbReference type="PROSITE" id="PS51892">
    <property type="entry name" value="SUBTILASE"/>
    <property type="match status" value="1"/>
</dbReference>
<keyword evidence="4 5" id="KW-0720">Serine protease</keyword>
<feature type="domain" description="Peptidase S8/S53" evidence="6">
    <location>
        <begin position="104"/>
        <end position="351"/>
    </location>
</feature>
<evidence type="ECO:0000313" key="8">
    <source>
        <dbReference type="Proteomes" id="UP001319080"/>
    </source>
</evidence>
<dbReference type="PROSITE" id="PS00138">
    <property type="entry name" value="SUBTILASE_SER"/>
    <property type="match status" value="1"/>
</dbReference>
<dbReference type="EMBL" id="JAHESE010000012">
    <property type="protein sequence ID" value="MBT1709295.1"/>
    <property type="molecule type" value="Genomic_DNA"/>
</dbReference>
<evidence type="ECO:0000259" key="6">
    <source>
        <dbReference type="Pfam" id="PF00082"/>
    </source>
</evidence>
<evidence type="ECO:0000256" key="5">
    <source>
        <dbReference type="PROSITE-ProRule" id="PRU01240"/>
    </source>
</evidence>
<proteinExistence type="inferred from homology"/>
<feature type="active site" description="Charge relay system" evidence="5">
    <location>
        <position position="154"/>
    </location>
</feature>
<feature type="active site" description="Charge relay system" evidence="5">
    <location>
        <position position="314"/>
    </location>
</feature>
<dbReference type="InterPro" id="IPR015500">
    <property type="entry name" value="Peptidase_S8_subtilisin-rel"/>
</dbReference>
<dbReference type="SUPFAM" id="SSF52743">
    <property type="entry name" value="Subtilisin-like"/>
    <property type="match status" value="1"/>
</dbReference>
<dbReference type="Proteomes" id="UP001319080">
    <property type="component" value="Unassembled WGS sequence"/>
</dbReference>
<dbReference type="CDD" id="cd00306">
    <property type="entry name" value="Peptidases_S8_S53"/>
    <property type="match status" value="1"/>
</dbReference>
<keyword evidence="3 5" id="KW-0378">Hydrolase</keyword>
<accession>A0AAP2DX85</accession>
<sequence length="374" mass="39980">MKIEAKRNLNIRQAPDLSSARVGVLLAGNQAEVDGATTGQNIQGNSLWYVDRNRNYYWSGGARPVGTIDTILQESQPALPAPARFPWFDMLKINEIWDTYGERGQGATIAVLDTGYNPTVPEIVNAIGGSKIIITPEAYPGIPLVEEDQSNIGHGSRCLSLAGARANGRFSLGVAPESKLLSAKVSINREIRNFDFILQGIQWAIGAGADVISISYAAELSDADKSRWEAKYLDIIKDKNVLIFAAAGNAGSTQMPGERYPASFNQCISVGAVDQSGSLSPITILSNKTVLHAPGIDVESIGKSPTPDVQSGTSYATPIIAGIAGLAVAYLKRTKGSWNAVDLYHKLQASATVIGNQPTKKLINGIELFKQITI</sequence>
<dbReference type="InterPro" id="IPR050131">
    <property type="entry name" value="Peptidase_S8_subtilisin-like"/>
</dbReference>
<keyword evidence="8" id="KW-1185">Reference proteome</keyword>